<name>A0A067CJL1_SAPPC</name>
<evidence type="ECO:0000256" key="1">
    <source>
        <dbReference type="SAM" id="MobiDB-lite"/>
    </source>
</evidence>
<dbReference type="RefSeq" id="XP_012202594.1">
    <property type="nucleotide sequence ID" value="XM_012347204.1"/>
</dbReference>
<dbReference type="EMBL" id="KK583222">
    <property type="protein sequence ID" value="KDO26706.1"/>
    <property type="molecule type" value="Genomic_DNA"/>
</dbReference>
<sequence length="242" mass="26479">MDALDPLCSAPTCVQSLLDAPCVRGSAACYDYNCVYIQKKIVYCTNPTFGGCQNGVICPKNVSTPVPTSNAPSPTTSLTPPPTTVPTPDPTTFKPMDDARTSSNHTTSIILGVLLGLVSIGALVVYMCIRKRREREEAEDTDIEITSYRHREPRPAPPTQRHFILASSAQQPSSMLDSVASKSMFNTTGRQSNHDLMSQKSDWWQHSTPSNPSATQYDTRGGAEPSLCHILEERKTEPHLAR</sequence>
<evidence type="ECO:0000313" key="3">
    <source>
        <dbReference type="EMBL" id="KDO26706.1"/>
    </source>
</evidence>
<protein>
    <submittedName>
        <fullName evidence="3">Uncharacterized protein</fullName>
    </submittedName>
</protein>
<organism evidence="3 4">
    <name type="scientific">Saprolegnia parasitica (strain CBS 223.65)</name>
    <dbReference type="NCBI Taxonomy" id="695850"/>
    <lineage>
        <taxon>Eukaryota</taxon>
        <taxon>Sar</taxon>
        <taxon>Stramenopiles</taxon>
        <taxon>Oomycota</taxon>
        <taxon>Saprolegniomycetes</taxon>
        <taxon>Saprolegniales</taxon>
        <taxon>Saprolegniaceae</taxon>
        <taxon>Saprolegnia</taxon>
    </lineage>
</organism>
<evidence type="ECO:0000313" key="4">
    <source>
        <dbReference type="Proteomes" id="UP000030745"/>
    </source>
</evidence>
<dbReference type="OMA" id="CHILEER"/>
<feature type="region of interest" description="Disordered" evidence="1">
    <location>
        <begin position="65"/>
        <end position="91"/>
    </location>
</feature>
<feature type="transmembrane region" description="Helical" evidence="2">
    <location>
        <begin position="109"/>
        <end position="129"/>
    </location>
</feature>
<accession>A0A067CJL1</accession>
<dbReference type="Proteomes" id="UP000030745">
    <property type="component" value="Unassembled WGS sequence"/>
</dbReference>
<keyword evidence="2" id="KW-0812">Transmembrane</keyword>
<keyword evidence="2" id="KW-1133">Transmembrane helix</keyword>
<reference evidence="3 4" key="1">
    <citation type="journal article" date="2013" name="PLoS Genet.">
        <title>Distinctive expansion of potential virulence genes in the genome of the oomycete fish pathogen Saprolegnia parasitica.</title>
        <authorList>
            <person name="Jiang R.H."/>
            <person name="de Bruijn I."/>
            <person name="Haas B.J."/>
            <person name="Belmonte R."/>
            <person name="Lobach L."/>
            <person name="Christie J."/>
            <person name="van den Ackerveken G."/>
            <person name="Bottin A."/>
            <person name="Bulone V."/>
            <person name="Diaz-Moreno S.M."/>
            <person name="Dumas B."/>
            <person name="Fan L."/>
            <person name="Gaulin E."/>
            <person name="Govers F."/>
            <person name="Grenville-Briggs L.J."/>
            <person name="Horner N.R."/>
            <person name="Levin J.Z."/>
            <person name="Mammella M."/>
            <person name="Meijer H.J."/>
            <person name="Morris P."/>
            <person name="Nusbaum C."/>
            <person name="Oome S."/>
            <person name="Phillips A.J."/>
            <person name="van Rooyen D."/>
            <person name="Rzeszutek E."/>
            <person name="Saraiva M."/>
            <person name="Secombes C.J."/>
            <person name="Seidl M.F."/>
            <person name="Snel B."/>
            <person name="Stassen J.H."/>
            <person name="Sykes S."/>
            <person name="Tripathy S."/>
            <person name="van den Berg H."/>
            <person name="Vega-Arreguin J.C."/>
            <person name="Wawra S."/>
            <person name="Young S.K."/>
            <person name="Zeng Q."/>
            <person name="Dieguez-Uribeondo J."/>
            <person name="Russ C."/>
            <person name="Tyler B.M."/>
            <person name="van West P."/>
        </authorList>
    </citation>
    <scope>NUCLEOTIDE SEQUENCE [LARGE SCALE GENOMIC DNA]</scope>
    <source>
        <strain evidence="3 4">CBS 223.65</strain>
    </source>
</reference>
<keyword evidence="4" id="KW-1185">Reference proteome</keyword>
<gene>
    <name evidence="3" type="ORF">SPRG_20506</name>
</gene>
<feature type="compositionally biased region" description="Low complexity" evidence="1">
    <location>
        <begin position="65"/>
        <end position="78"/>
    </location>
</feature>
<dbReference type="STRING" id="695850.A0A067CJL1"/>
<dbReference type="OrthoDB" id="77975at2759"/>
<feature type="compositionally biased region" description="Basic and acidic residues" evidence="1">
    <location>
        <begin position="230"/>
        <end position="242"/>
    </location>
</feature>
<dbReference type="GeneID" id="24141619"/>
<feature type="region of interest" description="Disordered" evidence="1">
    <location>
        <begin position="135"/>
        <end position="159"/>
    </location>
</feature>
<dbReference type="VEuPathDB" id="FungiDB:SPRG_20506"/>
<proteinExistence type="predicted"/>
<evidence type="ECO:0000256" key="2">
    <source>
        <dbReference type="SAM" id="Phobius"/>
    </source>
</evidence>
<feature type="region of interest" description="Disordered" evidence="1">
    <location>
        <begin position="186"/>
        <end position="242"/>
    </location>
</feature>
<dbReference type="KEGG" id="spar:SPRG_20506"/>
<dbReference type="AlphaFoldDB" id="A0A067CJL1"/>
<feature type="compositionally biased region" description="Polar residues" evidence="1">
    <location>
        <begin position="186"/>
        <end position="218"/>
    </location>
</feature>
<keyword evidence="2" id="KW-0472">Membrane</keyword>
<feature type="compositionally biased region" description="Pro residues" evidence="1">
    <location>
        <begin position="79"/>
        <end position="89"/>
    </location>
</feature>